<reference evidence="3" key="3">
    <citation type="submission" date="2020-06" db="EMBL/GenBank/DDBJ databases">
        <authorList>
            <person name="Arumugam K."/>
            <person name="Besarab I."/>
            <person name="Haryono M."/>
            <person name="Bagci C."/>
            <person name="Beier S."/>
            <person name="Buchfink B."/>
            <person name="Gorska A."/>
            <person name="Qiu G."/>
            <person name="Huson D.H."/>
            <person name="Williams R.B."/>
        </authorList>
    </citation>
    <scope>NUCLEOTIDE SEQUENCE</scope>
    <source>
        <strain evidence="3">SSA1</strain>
    </source>
</reference>
<dbReference type="Pfam" id="PF13561">
    <property type="entry name" value="adh_short_C2"/>
    <property type="match status" value="1"/>
</dbReference>
<dbReference type="RefSeq" id="WP_034952201.1">
    <property type="nucleotide sequence ID" value="NZ_JDST02000096.1"/>
</dbReference>
<keyword evidence="2" id="KW-0560">Oxidoreductase</keyword>
<dbReference type="InterPro" id="IPR036291">
    <property type="entry name" value="NAD(P)-bd_dom_sf"/>
</dbReference>
<comment type="similarity">
    <text evidence="1">Belongs to the short-chain dehydrogenases/reductases (SDR) family.</text>
</comment>
<dbReference type="InterPro" id="IPR002347">
    <property type="entry name" value="SDR_fam"/>
</dbReference>
<dbReference type="AlphaFoldDB" id="A0A080M2H1"/>
<evidence type="ECO:0000313" key="2">
    <source>
        <dbReference type="EMBL" id="KFB75266.1"/>
    </source>
</evidence>
<proteinExistence type="inferred from homology"/>
<reference evidence="3 5" key="2">
    <citation type="journal article" date="2019" name="Microbiome">
        <title>Annotated bacterial chromosomes from frame-shift-corrected long-read metagenomic data.</title>
        <authorList>
            <person name="Arumugam K."/>
            <person name="Bagci C."/>
            <person name="Bessarab I."/>
            <person name="Beier S."/>
            <person name="Buchfink B."/>
            <person name="Gorska A."/>
            <person name="Qiu G."/>
            <person name="Huson D.H."/>
            <person name="Williams R.B.H."/>
        </authorList>
    </citation>
    <scope>NUCLEOTIDE SEQUENCE [LARGE SCALE GENOMIC DNA]</scope>
    <source>
        <strain evidence="3">SSA1</strain>
    </source>
</reference>
<dbReference type="PRINTS" id="PR00081">
    <property type="entry name" value="GDHRDH"/>
</dbReference>
<dbReference type="PANTHER" id="PTHR42879">
    <property type="entry name" value="3-OXOACYL-(ACYL-CARRIER-PROTEIN) REDUCTASE"/>
    <property type="match status" value="1"/>
</dbReference>
<evidence type="ECO:0000256" key="1">
    <source>
        <dbReference type="ARBA" id="ARBA00006484"/>
    </source>
</evidence>
<dbReference type="Proteomes" id="UP000509684">
    <property type="component" value="Chromosome"/>
</dbReference>
<name>A0A080M2H1_9PROT</name>
<accession>A0A080M2H1</accession>
<dbReference type="SUPFAM" id="SSF51735">
    <property type="entry name" value="NAD(P)-binding Rossmann-fold domains"/>
    <property type="match status" value="1"/>
</dbReference>
<evidence type="ECO:0000313" key="3">
    <source>
        <dbReference type="EMBL" id="QLH51533.1"/>
    </source>
</evidence>
<dbReference type="InterPro" id="IPR050259">
    <property type="entry name" value="SDR"/>
</dbReference>
<dbReference type="PANTHER" id="PTHR42879:SF6">
    <property type="entry name" value="NADPH-DEPENDENT REDUCTASE BACG"/>
    <property type="match status" value="1"/>
</dbReference>
<dbReference type="EMBL" id="CP058708">
    <property type="protein sequence ID" value="QLH51533.1"/>
    <property type="molecule type" value="Genomic_DNA"/>
</dbReference>
<reference evidence="2 4" key="1">
    <citation type="submission" date="2014-02" db="EMBL/GenBank/DDBJ databases">
        <title>Expanding our view of genomic diversity in Candidatus Accumulibacter clades.</title>
        <authorList>
            <person name="Skennerton C.T."/>
            <person name="Barr J.J."/>
            <person name="Slater F.R."/>
            <person name="Bond P.L."/>
            <person name="Tyson G.W."/>
        </authorList>
    </citation>
    <scope>NUCLEOTIDE SEQUENCE [LARGE SCALE GENOMIC DNA]</scope>
    <source>
        <strain evidence="4">SK-02</strain>
    </source>
</reference>
<evidence type="ECO:0000313" key="4">
    <source>
        <dbReference type="Proteomes" id="UP000021315"/>
    </source>
</evidence>
<sequence length="241" mass="26171">MDALLLTHACQYVGPGAVPVLLREQHRLVCHDTGFVDPDVARNFEIAHAGAVALRGQTPDAITEELRERGLTIDAVVSNDVFPNTPLPIEDVSLETLRQSVEALLIFPYRLTQLLLPPMKLAHRGTFVFITSARYLQPEAGFSVATSVRAGTTAFALALAKEAAPFGIQVNVVAPNYLYSEAYYPRARFIDDPAGRREIASKVPMGRLGEPQEIGELIAFLASGRSPFATGQVVNFTGGWP</sequence>
<dbReference type="EMBL" id="JDST02000096">
    <property type="protein sequence ID" value="KFB75266.1"/>
    <property type="molecule type" value="Genomic_DNA"/>
</dbReference>
<evidence type="ECO:0000313" key="5">
    <source>
        <dbReference type="Proteomes" id="UP000509684"/>
    </source>
</evidence>
<dbReference type="EC" id="1.1.1.100" evidence="2"/>
<organism evidence="2 4">
    <name type="scientific">Candidatus Accumulibacter cognatus</name>
    <dbReference type="NCBI Taxonomy" id="2954383"/>
    <lineage>
        <taxon>Bacteria</taxon>
        <taxon>Pseudomonadati</taxon>
        <taxon>Pseudomonadota</taxon>
        <taxon>Betaproteobacteria</taxon>
        <taxon>Candidatus Accumulibacter</taxon>
    </lineage>
</organism>
<dbReference type="GO" id="GO:0004316">
    <property type="term" value="F:3-oxoacyl-[acyl-carrier-protein] reductase (NADPH) activity"/>
    <property type="evidence" value="ECO:0007669"/>
    <property type="project" value="UniProtKB-EC"/>
</dbReference>
<dbReference type="Gene3D" id="3.40.50.720">
    <property type="entry name" value="NAD(P)-binding Rossmann-like Domain"/>
    <property type="match status" value="1"/>
</dbReference>
<protein>
    <submittedName>
        <fullName evidence="2">3-oxoacyl-[acyl-carrier-protein] reductase FabG</fullName>
        <ecNumber evidence="2">1.1.1.100</ecNumber>
    </submittedName>
    <submittedName>
        <fullName evidence="3">SDR family oxidoreductase</fullName>
    </submittedName>
</protein>
<accession>A0A7D5NED5</accession>
<dbReference type="Proteomes" id="UP000021315">
    <property type="component" value="Unassembled WGS sequence"/>
</dbReference>
<dbReference type="STRING" id="1453999.AW06_003638"/>
<keyword evidence="4" id="KW-1185">Reference proteome</keyword>
<dbReference type="KEGG" id="acog:HWD57_18275"/>
<gene>
    <name evidence="2" type="primary">fabG_7</name>
    <name evidence="2" type="ORF">AW06_003638</name>
    <name evidence="3" type="ORF">HWD57_18275</name>
</gene>